<dbReference type="GO" id="GO:0003735">
    <property type="term" value="F:structural constituent of ribosome"/>
    <property type="evidence" value="ECO:0007669"/>
    <property type="project" value="InterPro"/>
</dbReference>
<sequence length="184" mass="20737">MARLKDEYNSKIRKELLQEGEFSNIMEVPRLEKIVVNTGVSDATNNSAAIEEASEIITDITGQKPVVARAKKSVSSFKVREGMDIGVFATLRGDRMWEFFDKLVNVVFPRTRDFRGVSLRAFDGSGNYTLGVTEHTVFPEINPNKVQKLRGLQITIVTTAKNNEQAKMFLDKFGFPFKKDGKKV</sequence>
<comment type="similarity">
    <text evidence="1 5 6">Belongs to the universal ribosomal protein uL5 family.</text>
</comment>
<feature type="domain" description="Large ribosomal subunit protein uL5 C-terminal" evidence="8">
    <location>
        <begin position="85"/>
        <end position="177"/>
    </location>
</feature>
<evidence type="ECO:0000259" key="7">
    <source>
        <dbReference type="Pfam" id="PF00281"/>
    </source>
</evidence>
<dbReference type="EMBL" id="JAGQLM010000124">
    <property type="protein sequence ID" value="MCA9375242.1"/>
    <property type="molecule type" value="Genomic_DNA"/>
</dbReference>
<keyword evidence="3 5" id="KW-0687">Ribonucleoprotein</keyword>
<feature type="domain" description="Large ribosomal subunit protein uL5 N-terminal" evidence="7">
    <location>
        <begin position="24"/>
        <end position="80"/>
    </location>
</feature>
<evidence type="ECO:0000313" key="9">
    <source>
        <dbReference type="EMBL" id="MCA9375242.1"/>
    </source>
</evidence>
<dbReference type="Gene3D" id="3.30.1440.10">
    <property type="match status" value="1"/>
</dbReference>
<evidence type="ECO:0000256" key="2">
    <source>
        <dbReference type="ARBA" id="ARBA00022980"/>
    </source>
</evidence>
<evidence type="ECO:0000256" key="6">
    <source>
        <dbReference type="RuleBase" id="RU003930"/>
    </source>
</evidence>
<evidence type="ECO:0000256" key="5">
    <source>
        <dbReference type="HAMAP-Rule" id="MF_01333"/>
    </source>
</evidence>
<dbReference type="InterPro" id="IPR031309">
    <property type="entry name" value="Ribosomal_uL5_C"/>
</dbReference>
<evidence type="ECO:0000256" key="1">
    <source>
        <dbReference type="ARBA" id="ARBA00008553"/>
    </source>
</evidence>
<dbReference type="GO" id="GO:0005840">
    <property type="term" value="C:ribosome"/>
    <property type="evidence" value="ECO:0007669"/>
    <property type="project" value="UniProtKB-KW"/>
</dbReference>
<keyword evidence="2 5" id="KW-0689">Ribosomal protein</keyword>
<proteinExistence type="inferred from homology"/>
<dbReference type="PIRSF" id="PIRSF002161">
    <property type="entry name" value="Ribosomal_L5"/>
    <property type="match status" value="1"/>
</dbReference>
<dbReference type="NCBIfam" id="NF000585">
    <property type="entry name" value="PRK00010.1"/>
    <property type="match status" value="1"/>
</dbReference>
<organism evidence="9 10">
    <name type="scientific">Candidatus Dojkabacteria bacterium</name>
    <dbReference type="NCBI Taxonomy" id="2099670"/>
    <lineage>
        <taxon>Bacteria</taxon>
        <taxon>Candidatus Dojkabacteria</taxon>
    </lineage>
</organism>
<dbReference type="Pfam" id="PF00673">
    <property type="entry name" value="Ribosomal_L5_C"/>
    <property type="match status" value="1"/>
</dbReference>
<keyword evidence="5" id="KW-0694">RNA-binding</keyword>
<dbReference type="GO" id="GO:0006412">
    <property type="term" value="P:translation"/>
    <property type="evidence" value="ECO:0007669"/>
    <property type="project" value="UniProtKB-UniRule"/>
</dbReference>
<evidence type="ECO:0000313" key="10">
    <source>
        <dbReference type="Proteomes" id="UP000748332"/>
    </source>
</evidence>
<protein>
    <recommendedName>
        <fullName evidence="4 5">Large ribosomal subunit protein uL5</fullName>
    </recommendedName>
</protein>
<dbReference type="GO" id="GO:1990904">
    <property type="term" value="C:ribonucleoprotein complex"/>
    <property type="evidence" value="ECO:0007669"/>
    <property type="project" value="UniProtKB-KW"/>
</dbReference>
<evidence type="ECO:0000256" key="4">
    <source>
        <dbReference type="ARBA" id="ARBA00035245"/>
    </source>
</evidence>
<dbReference type="InterPro" id="IPR022803">
    <property type="entry name" value="Ribosomal_uL5_dom_sf"/>
</dbReference>
<evidence type="ECO:0000259" key="8">
    <source>
        <dbReference type="Pfam" id="PF00673"/>
    </source>
</evidence>
<keyword evidence="5" id="KW-0699">rRNA-binding</keyword>
<dbReference type="Pfam" id="PF00281">
    <property type="entry name" value="Ribosomal_L5"/>
    <property type="match status" value="1"/>
</dbReference>
<dbReference type="InterPro" id="IPR031310">
    <property type="entry name" value="Ribosomal_uL5_N"/>
</dbReference>
<dbReference type="AlphaFoldDB" id="A0A955KV30"/>
<comment type="function">
    <text evidence="5">This is 1 of the proteins that bind and probably mediate the attachment of the 5S RNA into the large ribosomal subunit, where it forms part of the central protuberance. In the 70S ribosome it contacts protein S13 of the 30S subunit (bridge B1b), connecting the 2 subunits; this bridge is implicated in subunit movement. Contacts the P site tRNA; the 5S rRNA and some of its associated proteins might help stabilize positioning of ribosome-bound tRNAs.</text>
</comment>
<reference evidence="9" key="2">
    <citation type="journal article" date="2021" name="Microbiome">
        <title>Successional dynamics and alternative stable states in a saline activated sludge microbial community over 9 years.</title>
        <authorList>
            <person name="Wang Y."/>
            <person name="Ye J."/>
            <person name="Ju F."/>
            <person name="Liu L."/>
            <person name="Boyd J.A."/>
            <person name="Deng Y."/>
            <person name="Parks D.H."/>
            <person name="Jiang X."/>
            <person name="Yin X."/>
            <person name="Woodcroft B.J."/>
            <person name="Tyson G.W."/>
            <person name="Hugenholtz P."/>
            <person name="Polz M.F."/>
            <person name="Zhang T."/>
        </authorList>
    </citation>
    <scope>NUCLEOTIDE SEQUENCE</scope>
    <source>
        <strain evidence="9">HKST-UBA16</strain>
    </source>
</reference>
<dbReference type="SUPFAM" id="SSF55282">
    <property type="entry name" value="RL5-like"/>
    <property type="match status" value="1"/>
</dbReference>
<accession>A0A955KV30</accession>
<comment type="subunit">
    <text evidence="5">Part of the 50S ribosomal subunit; part of the 5S rRNA/L5/L18/L25 subcomplex. Contacts the 5S rRNA and the P site tRNA. Forms a bridge to the 30S subunit in the 70S ribosome.</text>
</comment>
<dbReference type="HAMAP" id="MF_01333_B">
    <property type="entry name" value="Ribosomal_uL5_B"/>
    <property type="match status" value="1"/>
</dbReference>
<dbReference type="GO" id="GO:0019843">
    <property type="term" value="F:rRNA binding"/>
    <property type="evidence" value="ECO:0007669"/>
    <property type="project" value="UniProtKB-UniRule"/>
</dbReference>
<name>A0A955KV30_9BACT</name>
<comment type="caution">
    <text evidence="9">The sequence shown here is derived from an EMBL/GenBank/DDBJ whole genome shotgun (WGS) entry which is preliminary data.</text>
</comment>
<evidence type="ECO:0000256" key="3">
    <source>
        <dbReference type="ARBA" id="ARBA00023274"/>
    </source>
</evidence>
<keyword evidence="5" id="KW-0820">tRNA-binding</keyword>
<dbReference type="GO" id="GO:0000049">
    <property type="term" value="F:tRNA binding"/>
    <property type="evidence" value="ECO:0007669"/>
    <property type="project" value="UniProtKB-UniRule"/>
</dbReference>
<reference evidence="9" key="1">
    <citation type="submission" date="2020-04" db="EMBL/GenBank/DDBJ databases">
        <authorList>
            <person name="Zhang T."/>
        </authorList>
    </citation>
    <scope>NUCLEOTIDE SEQUENCE</scope>
    <source>
        <strain evidence="9">HKST-UBA16</strain>
    </source>
</reference>
<dbReference type="Proteomes" id="UP000748332">
    <property type="component" value="Unassembled WGS sequence"/>
</dbReference>
<dbReference type="FunFam" id="3.30.1440.10:FF:000001">
    <property type="entry name" value="50S ribosomal protein L5"/>
    <property type="match status" value="1"/>
</dbReference>
<dbReference type="InterPro" id="IPR020930">
    <property type="entry name" value="Ribosomal_uL5_bac-type"/>
</dbReference>
<gene>
    <name evidence="5 9" type="primary">rplE</name>
    <name evidence="9" type="ORF">KC622_02850</name>
</gene>
<dbReference type="InterPro" id="IPR002132">
    <property type="entry name" value="Ribosomal_uL5"/>
</dbReference>
<dbReference type="PANTHER" id="PTHR11994">
    <property type="entry name" value="60S RIBOSOMAL PROTEIN L11-RELATED"/>
    <property type="match status" value="1"/>
</dbReference>